<dbReference type="PANTHER" id="PTHR10878:SF25">
    <property type="entry name" value="SEGMENT POLARITY PROTEIN DISHEVELLED"/>
    <property type="match status" value="1"/>
</dbReference>
<dbReference type="PANTHER" id="PTHR10878">
    <property type="entry name" value="SEGMENT POLARITY PROTEIN DISHEVELLED"/>
    <property type="match status" value="1"/>
</dbReference>
<comment type="caution">
    <text evidence="8">The sequence shown here is derived from an EMBL/GenBank/DDBJ whole genome shotgun (WGS) entry which is preliminary data.</text>
</comment>
<keyword evidence="4 5" id="KW-0879">Wnt signaling pathway</keyword>
<dbReference type="EMBL" id="JAKKPZ010000020">
    <property type="protein sequence ID" value="KAI1711911.1"/>
    <property type="molecule type" value="Genomic_DNA"/>
</dbReference>
<evidence type="ECO:0000256" key="2">
    <source>
        <dbReference type="ARBA" id="ARBA00022473"/>
    </source>
</evidence>
<keyword evidence="3" id="KW-0963">Cytoplasm</keyword>
<comment type="subcellular location">
    <subcellularLocation>
        <location evidence="1">Cytoplasm</location>
    </subcellularLocation>
</comment>
<dbReference type="InterPro" id="IPR029071">
    <property type="entry name" value="Ubiquitin-like_domsf"/>
</dbReference>
<dbReference type="InterPro" id="IPR015506">
    <property type="entry name" value="Dsh/Dvl-rel"/>
</dbReference>
<feature type="domain" description="DIX" evidence="7">
    <location>
        <begin position="21"/>
        <end position="103"/>
    </location>
</feature>
<evidence type="ECO:0000256" key="6">
    <source>
        <dbReference type="SAM" id="MobiDB-lite"/>
    </source>
</evidence>
<dbReference type="Pfam" id="PF00778">
    <property type="entry name" value="DIX"/>
    <property type="match status" value="1"/>
</dbReference>
<dbReference type="SMART" id="SM00021">
    <property type="entry name" value="DAX"/>
    <property type="match status" value="1"/>
</dbReference>
<name>A0AAD4N2V7_9BILA</name>
<gene>
    <name evidence="8" type="ORF">DdX_09872</name>
</gene>
<dbReference type="InterPro" id="IPR001158">
    <property type="entry name" value="DIX"/>
</dbReference>
<accession>A0AAD4N2V7</accession>
<dbReference type="Gene3D" id="2.40.240.130">
    <property type="match status" value="1"/>
</dbReference>
<dbReference type="GO" id="GO:0060070">
    <property type="term" value="P:canonical Wnt signaling pathway"/>
    <property type="evidence" value="ECO:0007669"/>
    <property type="project" value="TreeGrafter"/>
</dbReference>
<dbReference type="PROSITE" id="PS50841">
    <property type="entry name" value="DIX"/>
    <property type="match status" value="1"/>
</dbReference>
<protein>
    <submittedName>
        <fullName evidence="8">DIX domain-containing protein</fullName>
    </submittedName>
</protein>
<evidence type="ECO:0000256" key="5">
    <source>
        <dbReference type="PROSITE-ProRule" id="PRU00069"/>
    </source>
</evidence>
<evidence type="ECO:0000256" key="4">
    <source>
        <dbReference type="ARBA" id="ARBA00022687"/>
    </source>
</evidence>
<feature type="region of interest" description="Disordered" evidence="6">
    <location>
        <begin position="179"/>
        <end position="215"/>
    </location>
</feature>
<evidence type="ECO:0000313" key="8">
    <source>
        <dbReference type="EMBL" id="KAI1711911.1"/>
    </source>
</evidence>
<feature type="compositionally biased region" description="Polar residues" evidence="6">
    <location>
        <begin position="185"/>
        <end position="196"/>
    </location>
</feature>
<dbReference type="SUPFAM" id="SSF54236">
    <property type="entry name" value="Ubiquitin-like"/>
    <property type="match status" value="1"/>
</dbReference>
<dbReference type="GO" id="GO:0005829">
    <property type="term" value="C:cytosol"/>
    <property type="evidence" value="ECO:0007669"/>
    <property type="project" value="TreeGrafter"/>
</dbReference>
<dbReference type="Proteomes" id="UP001201812">
    <property type="component" value="Unassembled WGS sequence"/>
</dbReference>
<evidence type="ECO:0000259" key="7">
    <source>
        <dbReference type="PROSITE" id="PS50841"/>
    </source>
</evidence>
<proteinExistence type="predicted"/>
<evidence type="ECO:0000313" key="9">
    <source>
        <dbReference type="Proteomes" id="UP001201812"/>
    </source>
</evidence>
<organism evidence="8 9">
    <name type="scientific">Ditylenchus destructor</name>
    <dbReference type="NCBI Taxonomy" id="166010"/>
    <lineage>
        <taxon>Eukaryota</taxon>
        <taxon>Metazoa</taxon>
        <taxon>Ecdysozoa</taxon>
        <taxon>Nematoda</taxon>
        <taxon>Chromadorea</taxon>
        <taxon>Rhabditida</taxon>
        <taxon>Tylenchina</taxon>
        <taxon>Tylenchomorpha</taxon>
        <taxon>Sphaerularioidea</taxon>
        <taxon>Anguinidae</taxon>
        <taxon>Anguininae</taxon>
        <taxon>Ditylenchus</taxon>
    </lineage>
</organism>
<dbReference type="GO" id="GO:0005109">
    <property type="term" value="F:frizzled binding"/>
    <property type="evidence" value="ECO:0007669"/>
    <property type="project" value="TreeGrafter"/>
</dbReference>
<keyword evidence="9" id="KW-1185">Reference proteome</keyword>
<sequence length="366" mass="42125">MANMTMSTDGEITASDIDQEQLTTKVYYYMDDQPMPFATEIPVPPSKITLFDFKQSINKKKYKFYHKVMDPILNTEVKTDILDDKEILRPNSQGLYELFLLSDNNVAIAGTSGRPPIVNIRTLQNRASVRPMEHGAHIYPQRHRSHHENLRQANQYFDDSSSQEESNLFMDSNVRMHSDDESRYSTDITSVSQQPAHNKKYDSSNKPCWARDRRRRPKKSYHSFLSTTFDDTQDCPRGFAAWRRPWPNPGFSGFPEAINPGRIDLCRRDRYQSSCLAETKRLTIFRISGSHKSRQNRSLSARPVPIVLSRRDEVIDVSHARNRAAIRKLAPGQIQDFRISEAKIPAESIFVGETGTNRLVSPRRSD</sequence>
<evidence type="ECO:0000256" key="1">
    <source>
        <dbReference type="ARBA" id="ARBA00004496"/>
    </source>
</evidence>
<dbReference type="InterPro" id="IPR038207">
    <property type="entry name" value="DIX_dom_sf"/>
</dbReference>
<evidence type="ECO:0000256" key="3">
    <source>
        <dbReference type="ARBA" id="ARBA00022490"/>
    </source>
</evidence>
<dbReference type="AlphaFoldDB" id="A0AAD4N2V7"/>
<keyword evidence="2" id="KW-0217">Developmental protein</keyword>
<reference evidence="8" key="1">
    <citation type="submission" date="2022-01" db="EMBL/GenBank/DDBJ databases">
        <title>Genome Sequence Resource for Two Populations of Ditylenchus destructor, the Migratory Endoparasitic Phytonematode.</title>
        <authorList>
            <person name="Zhang H."/>
            <person name="Lin R."/>
            <person name="Xie B."/>
        </authorList>
    </citation>
    <scope>NUCLEOTIDE SEQUENCE</scope>
    <source>
        <strain evidence="8">BazhouSP</strain>
    </source>
</reference>